<evidence type="ECO:0000313" key="2">
    <source>
        <dbReference type="Proteomes" id="UP001364695"/>
    </source>
</evidence>
<organism evidence="1 2">
    <name type="scientific">Amphibiibacter pelophylacis</name>
    <dbReference type="NCBI Taxonomy" id="1799477"/>
    <lineage>
        <taxon>Bacteria</taxon>
        <taxon>Pseudomonadati</taxon>
        <taxon>Pseudomonadota</taxon>
        <taxon>Betaproteobacteria</taxon>
        <taxon>Burkholderiales</taxon>
        <taxon>Sphaerotilaceae</taxon>
        <taxon>Amphibiibacter</taxon>
    </lineage>
</organism>
<dbReference type="EMBL" id="JAWDIE010000003">
    <property type="protein sequence ID" value="MEJ7137304.1"/>
    <property type="molecule type" value="Genomic_DNA"/>
</dbReference>
<proteinExistence type="predicted"/>
<gene>
    <name evidence="1" type="ORF">RV045_02520</name>
</gene>
<dbReference type="Proteomes" id="UP001364695">
    <property type="component" value="Unassembled WGS sequence"/>
</dbReference>
<reference evidence="1" key="1">
    <citation type="submission" date="2023-10" db="EMBL/GenBank/DDBJ databases">
        <title>Amphibacter perezi, gen. nov., sp. nov. a novel taxa of the family Comamonadaceae, class Betaproteobacteria isolated from the skin microbiota of Pelophylax perezi from different populations.</title>
        <authorList>
            <person name="Costa S."/>
            <person name="Proenca D.N."/>
            <person name="Lopes I."/>
            <person name="Morais P.V."/>
        </authorList>
    </citation>
    <scope>NUCLEOTIDE SEQUENCE</scope>
    <source>
        <strain evidence="1">SL12-8</strain>
    </source>
</reference>
<keyword evidence="2" id="KW-1185">Reference proteome</keyword>
<sequence length="439" mass="48087">MTAPATAAPENAAPESADTVSDLLDAVCPVPQDETVVILQGGGALGAYQGGVLEGLLPALEARGREIDWVVGTSIGAINAALVAGNPPQQRLERLHAFWDRVSQPDIESLSDNPWTRWAQSWGSAWSQFLDLPATAQAPSPAPDAGGATPEQQLQATRQALVTMARGVPGFFVPGTQTSSHLATLSPFIFNPDLPPEQVGVYDTSPLRETLLELVDFDWLNSPQAPRLTVTAVNIRTGQPAQFDSRHTRIGPEHIMASGALPPGFPPVAVEGELYWDGGIYSNSPLDILLEDPARNNTLCFLVDLWDAKEEAPVNLAQTLRRAKDIQFASRTCEQLRQYQQLQSLRRGLARLAEHLPDEVVMDPAMRELLGQACRHSTDIVHLTMDALPGDTQFKDIDFSQHTVRTRWDMGRADIARAMRARRWRSENDDPLGLRIHAF</sequence>
<comment type="caution">
    <text evidence="1">The sequence shown here is derived from an EMBL/GenBank/DDBJ whole genome shotgun (WGS) entry which is preliminary data.</text>
</comment>
<accession>A0ACC6NZA1</accession>
<evidence type="ECO:0000313" key="1">
    <source>
        <dbReference type="EMBL" id="MEJ7137304.1"/>
    </source>
</evidence>
<name>A0ACC6NZA1_9BURK</name>
<protein>
    <submittedName>
        <fullName evidence="1">Patatin-like phospholipase family protein</fullName>
    </submittedName>
</protein>